<name>A0ABQ9MR13_HEVBR</name>
<organism evidence="4 5">
    <name type="scientific">Hevea brasiliensis</name>
    <name type="common">Para rubber tree</name>
    <name type="synonym">Siphonia brasiliensis</name>
    <dbReference type="NCBI Taxonomy" id="3981"/>
    <lineage>
        <taxon>Eukaryota</taxon>
        <taxon>Viridiplantae</taxon>
        <taxon>Streptophyta</taxon>
        <taxon>Embryophyta</taxon>
        <taxon>Tracheophyta</taxon>
        <taxon>Spermatophyta</taxon>
        <taxon>Magnoliopsida</taxon>
        <taxon>eudicotyledons</taxon>
        <taxon>Gunneridae</taxon>
        <taxon>Pentapetalae</taxon>
        <taxon>rosids</taxon>
        <taxon>fabids</taxon>
        <taxon>Malpighiales</taxon>
        <taxon>Euphorbiaceae</taxon>
        <taxon>Crotonoideae</taxon>
        <taxon>Micrandreae</taxon>
        <taxon>Hevea</taxon>
    </lineage>
</organism>
<dbReference type="Gene3D" id="1.10.110.10">
    <property type="entry name" value="Plant lipid-transfer and hydrophobic proteins"/>
    <property type="match status" value="1"/>
</dbReference>
<keyword evidence="2" id="KW-0732">Signal</keyword>
<comment type="similarity">
    <text evidence="1">Belongs to the 2S seed storage albumins family.</text>
</comment>
<evidence type="ECO:0000256" key="2">
    <source>
        <dbReference type="SAM" id="SignalP"/>
    </source>
</evidence>
<gene>
    <name evidence="4" type="ORF">P3X46_006689</name>
</gene>
<reference evidence="4" key="1">
    <citation type="journal article" date="2023" name="Plant Biotechnol. J.">
        <title>Chromosome-level wild Hevea brasiliensis genome provides new tools for genomic-assisted breeding and valuable loci to elevate rubber yield.</title>
        <authorList>
            <person name="Cheng H."/>
            <person name="Song X."/>
            <person name="Hu Y."/>
            <person name="Wu T."/>
            <person name="Yang Q."/>
            <person name="An Z."/>
            <person name="Feng S."/>
            <person name="Deng Z."/>
            <person name="Wu W."/>
            <person name="Zeng X."/>
            <person name="Tu M."/>
            <person name="Wang X."/>
            <person name="Huang H."/>
        </authorList>
    </citation>
    <scope>NUCLEOTIDE SEQUENCE</scope>
    <source>
        <strain evidence="4">MT/VB/25A 57/8</strain>
    </source>
</reference>
<dbReference type="Pfam" id="PF00234">
    <property type="entry name" value="Tryp_alpha_amyl"/>
    <property type="match status" value="1"/>
</dbReference>
<sequence length="131" mass="15148">MEKLTILVATFIALLFVVDASIYRTIMIIDDDGGNTLNPSTRGCSQQIHQQQNLRQCQEYLRQRVQGCCNQLQQMDSQCRCEGLRQAIQRQQSQRQIQGQVVRQAYQLAQNLPSECGVSPRRCQIQSTWWM</sequence>
<dbReference type="EMBL" id="JARPOI010000004">
    <property type="protein sequence ID" value="KAJ9182729.1"/>
    <property type="molecule type" value="Genomic_DNA"/>
</dbReference>
<dbReference type="InterPro" id="IPR016140">
    <property type="entry name" value="Bifunc_inhib/LTP/seed_store"/>
</dbReference>
<evidence type="ECO:0000256" key="1">
    <source>
        <dbReference type="ARBA" id="ARBA00008262"/>
    </source>
</evidence>
<protein>
    <recommendedName>
        <fullName evidence="3">Bifunctional inhibitor/plant lipid transfer protein/seed storage helical domain-containing protein</fullName>
    </recommendedName>
</protein>
<evidence type="ECO:0000313" key="4">
    <source>
        <dbReference type="EMBL" id="KAJ9182729.1"/>
    </source>
</evidence>
<dbReference type="InterPro" id="IPR000617">
    <property type="entry name" value="Napin/2SS/CON"/>
</dbReference>
<dbReference type="Proteomes" id="UP001174677">
    <property type="component" value="Chromosome 4"/>
</dbReference>
<feature type="domain" description="Bifunctional inhibitor/plant lipid transfer protein/seed storage helical" evidence="3">
    <location>
        <begin position="44"/>
        <end position="123"/>
    </location>
</feature>
<feature type="chain" id="PRO_5046301001" description="Bifunctional inhibitor/plant lipid transfer protein/seed storage helical domain-containing protein" evidence="2">
    <location>
        <begin position="21"/>
        <end position="131"/>
    </location>
</feature>
<evidence type="ECO:0000313" key="5">
    <source>
        <dbReference type="Proteomes" id="UP001174677"/>
    </source>
</evidence>
<accession>A0ABQ9MR13</accession>
<feature type="signal peptide" evidence="2">
    <location>
        <begin position="1"/>
        <end position="20"/>
    </location>
</feature>
<dbReference type="InterPro" id="IPR036312">
    <property type="entry name" value="Bifun_inhib/LTP/seed_sf"/>
</dbReference>
<dbReference type="PANTHER" id="PTHR35496">
    <property type="entry name" value="2S SEED STORAGE PROTEIN 1-RELATED"/>
    <property type="match status" value="1"/>
</dbReference>
<dbReference type="SUPFAM" id="SSF47699">
    <property type="entry name" value="Bifunctional inhibitor/lipid-transfer protein/seed storage 2S albumin"/>
    <property type="match status" value="1"/>
</dbReference>
<comment type="caution">
    <text evidence="4">The sequence shown here is derived from an EMBL/GenBank/DDBJ whole genome shotgun (WGS) entry which is preliminary data.</text>
</comment>
<dbReference type="SMART" id="SM00499">
    <property type="entry name" value="AAI"/>
    <property type="match status" value="1"/>
</dbReference>
<keyword evidence="5" id="KW-1185">Reference proteome</keyword>
<proteinExistence type="inferred from homology"/>
<dbReference type="PANTHER" id="PTHR35496:SF18">
    <property type="entry name" value="BIFUNCTIONAL INHIBITOR_PLANT LIPID TRANSFER PROTEIN_SEED STORAGE HELICAL DOMAIN-CONTAINING PROTEIN"/>
    <property type="match status" value="1"/>
</dbReference>
<evidence type="ECO:0000259" key="3">
    <source>
        <dbReference type="SMART" id="SM00499"/>
    </source>
</evidence>